<reference evidence="2" key="1">
    <citation type="submission" date="2020-11" db="EMBL/GenBank/DDBJ databases">
        <title>Nocardioides sp. nov., isolated from Soil of Cynanchum wilfordii Hemsley rhizosphere.</title>
        <authorList>
            <person name="Lee J.-S."/>
            <person name="Suh M.K."/>
            <person name="Kim J.-S."/>
        </authorList>
    </citation>
    <scope>NUCLEOTIDE SEQUENCE</scope>
    <source>
        <strain evidence="2">KCTC 19275</strain>
    </source>
</reference>
<dbReference type="InterPro" id="IPR051448">
    <property type="entry name" value="CdaR-like_regulators"/>
</dbReference>
<dbReference type="InterPro" id="IPR042070">
    <property type="entry name" value="PucR_C-HTH_sf"/>
</dbReference>
<dbReference type="RefSeq" id="WP_194707573.1">
    <property type="nucleotide sequence ID" value="NZ_JADKPN010000009.1"/>
</dbReference>
<dbReference type="AlphaFoldDB" id="A0A930VBC0"/>
<keyword evidence="3" id="KW-1185">Reference proteome</keyword>
<dbReference type="Proteomes" id="UP000640489">
    <property type="component" value="Unassembled WGS sequence"/>
</dbReference>
<feature type="domain" description="PucR C-terminal helix-turn-helix" evidence="1">
    <location>
        <begin position="338"/>
        <end position="396"/>
    </location>
</feature>
<dbReference type="EMBL" id="JADKPN010000009">
    <property type="protein sequence ID" value="MBF4764379.1"/>
    <property type="molecule type" value="Genomic_DNA"/>
</dbReference>
<dbReference type="InterPro" id="IPR025736">
    <property type="entry name" value="PucR_C-HTH_dom"/>
</dbReference>
<evidence type="ECO:0000259" key="1">
    <source>
        <dbReference type="Pfam" id="PF13556"/>
    </source>
</evidence>
<sequence>MAQTPTQRVIDALAERLQRSVVIDDPNVRLLYASQHYGDEDEVRTHAMLQRRASSAAIGHVLAQGVSGWSAPGVIPPNDDIGMHARVCCPIRWRGELIGLLLVVDAEGTITTSELSTIAAAGAELAPLLAAERESDADPGSAAVQEAVGDLLGESSLVRLAALRTLAERTDLRGFARARVVRLEVRPAESATDSHVAAALRFGLDPGSPELSRMPSLVSVQGHHGTAIVGAVGRSFSEEQAGALAGRLVARVHEVAADRFECVAGVGSEVDGLERVWASHNQAALACRSAAKQRQPVGSWANLGPMAILLHLPAEHLHLEALPAEMQRVLAADKDGRLLETLRVFLEHAGSIPATSEALHVHRTTLYYRLDKLTELAQIDLNDGDTRLSLHMSLKLLDDGALRQ</sequence>
<dbReference type="Gene3D" id="1.10.10.2840">
    <property type="entry name" value="PucR C-terminal helix-turn-helix domain"/>
    <property type="match status" value="1"/>
</dbReference>
<proteinExistence type="predicted"/>
<evidence type="ECO:0000313" key="3">
    <source>
        <dbReference type="Proteomes" id="UP000640489"/>
    </source>
</evidence>
<gene>
    <name evidence="2" type="ORF">ISU07_14695</name>
</gene>
<dbReference type="PANTHER" id="PTHR33744:SF17">
    <property type="entry name" value="CONSERVED PROTEIN"/>
    <property type="match status" value="1"/>
</dbReference>
<dbReference type="Pfam" id="PF13556">
    <property type="entry name" value="HTH_30"/>
    <property type="match status" value="1"/>
</dbReference>
<organism evidence="2 3">
    <name type="scientific">Nocardioides islandensis</name>
    <dbReference type="NCBI Taxonomy" id="433663"/>
    <lineage>
        <taxon>Bacteria</taxon>
        <taxon>Bacillati</taxon>
        <taxon>Actinomycetota</taxon>
        <taxon>Actinomycetes</taxon>
        <taxon>Propionibacteriales</taxon>
        <taxon>Nocardioidaceae</taxon>
        <taxon>Nocardioides</taxon>
    </lineage>
</organism>
<evidence type="ECO:0000313" key="2">
    <source>
        <dbReference type="EMBL" id="MBF4764379.1"/>
    </source>
</evidence>
<accession>A0A930VBC0</accession>
<dbReference type="PANTHER" id="PTHR33744">
    <property type="entry name" value="CARBOHYDRATE DIACID REGULATOR"/>
    <property type="match status" value="1"/>
</dbReference>
<name>A0A930VBC0_9ACTN</name>
<comment type="caution">
    <text evidence="2">The sequence shown here is derived from an EMBL/GenBank/DDBJ whole genome shotgun (WGS) entry which is preliminary data.</text>
</comment>
<protein>
    <submittedName>
        <fullName evidence="2">Helix-turn-helix domain-containing protein</fullName>
    </submittedName>
</protein>